<gene>
    <name evidence="3" type="ORF">CWM47_24170</name>
</gene>
<keyword evidence="4" id="KW-1185">Reference proteome</keyword>
<dbReference type="KEGG" id="spir:CWM47_24170"/>
<protein>
    <submittedName>
        <fullName evidence="3">Uncharacterized protein</fullName>
    </submittedName>
</protein>
<evidence type="ECO:0000313" key="3">
    <source>
        <dbReference type="EMBL" id="AUD04673.1"/>
    </source>
</evidence>
<name>A0A2K8Z482_9BACT</name>
<dbReference type="EMBL" id="CP025096">
    <property type="protein sequence ID" value="AUD04673.1"/>
    <property type="molecule type" value="Genomic_DNA"/>
</dbReference>
<evidence type="ECO:0000313" key="4">
    <source>
        <dbReference type="Proteomes" id="UP000232883"/>
    </source>
</evidence>
<dbReference type="GO" id="GO:0006281">
    <property type="term" value="P:DNA repair"/>
    <property type="evidence" value="ECO:0007669"/>
    <property type="project" value="InterPro"/>
</dbReference>
<evidence type="ECO:0000259" key="1">
    <source>
        <dbReference type="Pfam" id="PF11799"/>
    </source>
</evidence>
<sequence length="113" mass="12918">MIELPHPTSSTAEILKYALESLKAIFAFGYNYQKGGIILSDLVPADYRQKGIFVEGPDERLIKLAGVIDKLNAQFGQDKLRLASQMYNPDWPMKQQYLSPRYTTQWKDILVAH</sequence>
<dbReference type="InterPro" id="IPR025188">
    <property type="entry name" value="DUF4113"/>
</dbReference>
<accession>A0A2K8Z482</accession>
<dbReference type="Pfam" id="PF11799">
    <property type="entry name" value="IMS_C"/>
    <property type="match status" value="1"/>
</dbReference>
<proteinExistence type="predicted"/>
<dbReference type="OrthoDB" id="9808813at2"/>
<dbReference type="GO" id="GO:0003684">
    <property type="term" value="F:damaged DNA binding"/>
    <property type="evidence" value="ECO:0007669"/>
    <property type="project" value="InterPro"/>
</dbReference>
<dbReference type="AlphaFoldDB" id="A0A2K8Z482"/>
<dbReference type="InterPro" id="IPR017961">
    <property type="entry name" value="DNA_pol_Y-fam_little_finger"/>
</dbReference>
<dbReference type="Proteomes" id="UP000232883">
    <property type="component" value="Chromosome"/>
</dbReference>
<reference evidence="3 4" key="1">
    <citation type="submission" date="2017-11" db="EMBL/GenBank/DDBJ databases">
        <title>Taxonomic description and genome sequences of Spirosoma HA7 sp. nov., isolated from pollen microhabitat of Corylus avellana.</title>
        <authorList>
            <person name="Ambika Manirajan B."/>
            <person name="Suarez C."/>
            <person name="Ratering S."/>
            <person name="Geissler-Plaum R."/>
            <person name="Cardinale M."/>
            <person name="Sylvia S."/>
        </authorList>
    </citation>
    <scope>NUCLEOTIDE SEQUENCE [LARGE SCALE GENOMIC DNA]</scope>
    <source>
        <strain evidence="3 4">HA7</strain>
    </source>
</reference>
<feature type="domain" description="DNA polymerase Y-family little finger" evidence="1">
    <location>
        <begin position="3"/>
        <end position="50"/>
    </location>
</feature>
<organism evidence="3 4">
    <name type="scientific">Spirosoma pollinicola</name>
    <dbReference type="NCBI Taxonomy" id="2057025"/>
    <lineage>
        <taxon>Bacteria</taxon>
        <taxon>Pseudomonadati</taxon>
        <taxon>Bacteroidota</taxon>
        <taxon>Cytophagia</taxon>
        <taxon>Cytophagales</taxon>
        <taxon>Cytophagaceae</taxon>
        <taxon>Spirosoma</taxon>
    </lineage>
</organism>
<evidence type="ECO:0000259" key="2">
    <source>
        <dbReference type="Pfam" id="PF13438"/>
    </source>
</evidence>
<feature type="domain" description="DUF4113" evidence="2">
    <location>
        <begin position="63"/>
        <end position="112"/>
    </location>
</feature>
<dbReference type="Pfam" id="PF13438">
    <property type="entry name" value="DUF4113"/>
    <property type="match status" value="1"/>
</dbReference>